<keyword evidence="12" id="KW-1185">Reference proteome</keyword>
<dbReference type="AlphaFoldDB" id="A0A166EXT3"/>
<evidence type="ECO:0000259" key="10">
    <source>
        <dbReference type="Pfam" id="PF01345"/>
    </source>
</evidence>
<comment type="subcellular location">
    <subcellularLocation>
        <location evidence="1">Cell envelope</location>
    </subcellularLocation>
    <subcellularLocation>
        <location evidence="2">Cell outer membrane</location>
    </subcellularLocation>
    <subcellularLocation>
        <location evidence="3">Secreted</location>
    </subcellularLocation>
</comment>
<evidence type="ECO:0000256" key="7">
    <source>
        <dbReference type="ARBA" id="ARBA00023237"/>
    </source>
</evidence>
<accession>A0A166EXT3</accession>
<evidence type="ECO:0000256" key="9">
    <source>
        <dbReference type="SAM" id="Phobius"/>
    </source>
</evidence>
<keyword evidence="6 9" id="KW-0472">Membrane</keyword>
<reference evidence="11 12" key="1">
    <citation type="submission" date="2016-04" db="EMBL/GenBank/DDBJ databases">
        <title>Genome sequence of Methanobrevibacter cuticularis DSM 11139.</title>
        <authorList>
            <person name="Poehlein A."/>
            <person name="Seedorf H."/>
            <person name="Daniel R."/>
        </authorList>
    </citation>
    <scope>NUCLEOTIDE SEQUENCE [LARGE SCALE GENOMIC DNA]</scope>
    <source>
        <strain evidence="11 12">DSM 11139</strain>
    </source>
</reference>
<evidence type="ECO:0000313" key="11">
    <source>
        <dbReference type="EMBL" id="KZX17124.1"/>
    </source>
</evidence>
<evidence type="ECO:0000256" key="1">
    <source>
        <dbReference type="ARBA" id="ARBA00004196"/>
    </source>
</evidence>
<evidence type="ECO:0000256" key="2">
    <source>
        <dbReference type="ARBA" id="ARBA00004442"/>
    </source>
</evidence>
<feature type="domain" description="DUF11" evidence="10">
    <location>
        <begin position="402"/>
        <end position="504"/>
    </location>
</feature>
<proteinExistence type="predicted"/>
<organism evidence="11 12">
    <name type="scientific">Methanobrevibacter cuticularis</name>
    <dbReference type="NCBI Taxonomy" id="47311"/>
    <lineage>
        <taxon>Archaea</taxon>
        <taxon>Methanobacteriati</taxon>
        <taxon>Methanobacteriota</taxon>
        <taxon>Methanomada group</taxon>
        <taxon>Methanobacteria</taxon>
        <taxon>Methanobacteriales</taxon>
        <taxon>Methanobacteriaceae</taxon>
        <taxon>Methanobrevibacter</taxon>
    </lineage>
</organism>
<evidence type="ECO:0000256" key="6">
    <source>
        <dbReference type="ARBA" id="ARBA00023136"/>
    </source>
</evidence>
<keyword evidence="7" id="KW-0998">Cell outer membrane</keyword>
<comment type="caution">
    <text evidence="11">The sequence shown here is derived from an EMBL/GenBank/DDBJ whole genome shotgun (WGS) entry which is preliminary data.</text>
</comment>
<keyword evidence="5" id="KW-0732">Signal</keyword>
<feature type="transmembrane region" description="Helical" evidence="9">
    <location>
        <begin position="560"/>
        <end position="578"/>
    </location>
</feature>
<dbReference type="RefSeq" id="WP_067258125.1">
    <property type="nucleotide sequence ID" value="NZ_LWMW01000064.1"/>
</dbReference>
<dbReference type="SUPFAM" id="SSF51126">
    <property type="entry name" value="Pectin lyase-like"/>
    <property type="match status" value="1"/>
</dbReference>
<dbReference type="Proteomes" id="UP000077275">
    <property type="component" value="Unassembled WGS sequence"/>
</dbReference>
<sequence>MFNITFGNSLTLINITLMNGTSSSGGSIYNNGSLTLNNCVFTNNNVIDYGGAVYSNGTLNVFNSKFDKNTAYSGGAIYCYENTTMNITNSNFTNNKVTYMGGAIDSETGTLFNISNSNFINNTAGSEGGAIYTQDRYGSFIGSNITNSNFINNNATKNGGACSINGKNNFTIINSTFINNTAINNNGGAIEDYYNIDLIIINSTFRNNQANLNGGTINSYGITYIENSTFTNNKANNGGAIYSRYAMSINNSQFINNTANTNGGGIFNTGLMLVSLNTMTGNTALLGNMIYNTGNMSVLNLTYLNNSTIIVDNNTYILLNATLTDDMGNTVTGQNISFYVNGTLIGNQTSIEGLVSINYLVNHGIGTTTVTGDYAGHDNRGITIKNAQILITDETNVNGTIKFNKDKYEINETAKGNINITNKGSDIAYNVMVKVNLPQEFILNGGSVVVSHGYYDLIANIWYIGDLDIGEEVAMNFAGTFTKTGNYTIDILTSGLNFNDTTDSDTVLIEEDPTPVPPLPPEPTPVPQTPVPSTPINPINHEENDETNNNPVAHASMKNTGIPIIAIILVLLSTLGLITHRKE</sequence>
<dbReference type="PANTHER" id="PTHR11319">
    <property type="entry name" value="G PROTEIN-COUPLED RECEPTOR-RELATED"/>
    <property type="match status" value="1"/>
</dbReference>
<dbReference type="Gene3D" id="2.60.40.10">
    <property type="entry name" value="Immunoglobulins"/>
    <property type="match status" value="1"/>
</dbReference>
<dbReference type="EMBL" id="LWMW01000064">
    <property type="protein sequence ID" value="KZX17124.1"/>
    <property type="molecule type" value="Genomic_DNA"/>
</dbReference>
<feature type="compositionally biased region" description="Pro residues" evidence="8">
    <location>
        <begin position="514"/>
        <end position="535"/>
    </location>
</feature>
<dbReference type="SUPFAM" id="SSF49373">
    <property type="entry name" value="Invasin/intimin cell-adhesion fragments"/>
    <property type="match status" value="1"/>
</dbReference>
<dbReference type="InterPro" id="IPR003368">
    <property type="entry name" value="POMP_repeat"/>
</dbReference>
<name>A0A166EXT3_9EURY</name>
<keyword evidence="9" id="KW-1133">Transmembrane helix</keyword>
<dbReference type="Pfam" id="PF02415">
    <property type="entry name" value="Chlam_PMP"/>
    <property type="match status" value="3"/>
</dbReference>
<evidence type="ECO:0000313" key="12">
    <source>
        <dbReference type="Proteomes" id="UP000077275"/>
    </source>
</evidence>
<dbReference type="OrthoDB" id="78410at2157"/>
<evidence type="ECO:0000256" key="8">
    <source>
        <dbReference type="SAM" id="MobiDB-lite"/>
    </source>
</evidence>
<dbReference type="NCBIfam" id="TIGR01376">
    <property type="entry name" value="POMP_repeat"/>
    <property type="match status" value="3"/>
</dbReference>
<evidence type="ECO:0000256" key="3">
    <source>
        <dbReference type="ARBA" id="ARBA00004613"/>
    </source>
</evidence>
<dbReference type="PATRIC" id="fig|47311.3.peg.397"/>
<dbReference type="InterPro" id="IPR001434">
    <property type="entry name" value="OmcB-like_DUF11"/>
</dbReference>
<feature type="region of interest" description="Disordered" evidence="8">
    <location>
        <begin position="511"/>
        <end position="550"/>
    </location>
</feature>
<dbReference type="PANTHER" id="PTHR11319:SF35">
    <property type="entry name" value="OUTER MEMBRANE PROTEIN PMPC-RELATED"/>
    <property type="match status" value="1"/>
</dbReference>
<dbReference type="Pfam" id="PF01345">
    <property type="entry name" value="DUF11"/>
    <property type="match status" value="1"/>
</dbReference>
<keyword evidence="9" id="KW-0812">Transmembrane</keyword>
<keyword evidence="4" id="KW-0964">Secreted</keyword>
<evidence type="ECO:0000256" key="5">
    <source>
        <dbReference type="ARBA" id="ARBA00022729"/>
    </source>
</evidence>
<gene>
    <name evidence="11" type="ORF">MBCUT_03560</name>
</gene>
<dbReference type="InterPro" id="IPR011050">
    <property type="entry name" value="Pectin_lyase_fold/virulence"/>
</dbReference>
<protein>
    <submittedName>
        <fullName evidence="11">Putative outer membrane protein pmp20</fullName>
    </submittedName>
</protein>
<dbReference type="InterPro" id="IPR013783">
    <property type="entry name" value="Ig-like_fold"/>
</dbReference>
<dbReference type="InterPro" id="IPR008964">
    <property type="entry name" value="Invasin/intimin_cell_adhesion"/>
</dbReference>
<dbReference type="GO" id="GO:0005576">
    <property type="term" value="C:extracellular region"/>
    <property type="evidence" value="ECO:0007669"/>
    <property type="project" value="UniProtKB-SubCell"/>
</dbReference>
<evidence type="ECO:0000256" key="4">
    <source>
        <dbReference type="ARBA" id="ARBA00022525"/>
    </source>
</evidence>